<keyword evidence="3" id="KW-1185">Reference proteome</keyword>
<dbReference type="InterPro" id="IPR036249">
    <property type="entry name" value="Thioredoxin-like_sf"/>
</dbReference>
<feature type="domain" description="Glutaredoxin" evidence="1">
    <location>
        <begin position="204"/>
        <end position="270"/>
    </location>
</feature>
<dbReference type="InterPro" id="IPR002109">
    <property type="entry name" value="Glutaredoxin"/>
</dbReference>
<dbReference type="Proteomes" id="UP001237642">
    <property type="component" value="Unassembled WGS sequence"/>
</dbReference>
<dbReference type="CDD" id="cd03031">
    <property type="entry name" value="GRX_GRX_like"/>
    <property type="match status" value="1"/>
</dbReference>
<evidence type="ECO:0000259" key="1">
    <source>
        <dbReference type="Pfam" id="PF00462"/>
    </source>
</evidence>
<protein>
    <submittedName>
        <fullName evidence="2">Glutaredoxin domain-containing protein</fullName>
    </submittedName>
</protein>
<dbReference type="EMBL" id="JAUIZM010000002">
    <property type="protein sequence ID" value="KAK1396604.1"/>
    <property type="molecule type" value="Genomic_DNA"/>
</dbReference>
<dbReference type="PROSITE" id="PS51354">
    <property type="entry name" value="GLUTAREDOXIN_2"/>
    <property type="match status" value="1"/>
</dbReference>
<evidence type="ECO:0000313" key="3">
    <source>
        <dbReference type="Proteomes" id="UP001237642"/>
    </source>
</evidence>
<proteinExistence type="predicted"/>
<accession>A0AAD8N4S4</accession>
<dbReference type="Pfam" id="PF23733">
    <property type="entry name" value="GRXCR1-2_C"/>
    <property type="match status" value="1"/>
</dbReference>
<organism evidence="2 3">
    <name type="scientific">Heracleum sosnowskyi</name>
    <dbReference type="NCBI Taxonomy" id="360622"/>
    <lineage>
        <taxon>Eukaryota</taxon>
        <taxon>Viridiplantae</taxon>
        <taxon>Streptophyta</taxon>
        <taxon>Embryophyta</taxon>
        <taxon>Tracheophyta</taxon>
        <taxon>Spermatophyta</taxon>
        <taxon>Magnoliopsida</taxon>
        <taxon>eudicotyledons</taxon>
        <taxon>Gunneridae</taxon>
        <taxon>Pentapetalae</taxon>
        <taxon>asterids</taxon>
        <taxon>campanulids</taxon>
        <taxon>Apiales</taxon>
        <taxon>Apiaceae</taxon>
        <taxon>Apioideae</taxon>
        <taxon>apioid superclade</taxon>
        <taxon>Tordylieae</taxon>
        <taxon>Tordyliinae</taxon>
        <taxon>Heracleum</taxon>
    </lineage>
</organism>
<reference evidence="2" key="2">
    <citation type="submission" date="2023-05" db="EMBL/GenBank/DDBJ databases">
        <authorList>
            <person name="Schelkunov M.I."/>
        </authorList>
    </citation>
    <scope>NUCLEOTIDE SEQUENCE</scope>
    <source>
        <strain evidence="2">Hsosn_3</strain>
        <tissue evidence="2">Leaf</tissue>
    </source>
</reference>
<reference evidence="2" key="1">
    <citation type="submission" date="2023-02" db="EMBL/GenBank/DDBJ databases">
        <title>Genome of toxic invasive species Heracleum sosnowskyi carries increased number of genes despite the absence of recent whole-genome duplications.</title>
        <authorList>
            <person name="Schelkunov M."/>
            <person name="Shtratnikova V."/>
            <person name="Makarenko M."/>
            <person name="Klepikova A."/>
            <person name="Omelchenko D."/>
            <person name="Novikova G."/>
            <person name="Obukhova E."/>
            <person name="Bogdanov V."/>
            <person name="Penin A."/>
            <person name="Logacheva M."/>
        </authorList>
    </citation>
    <scope>NUCLEOTIDE SEQUENCE</scope>
    <source>
        <strain evidence="2">Hsosn_3</strain>
        <tissue evidence="2">Leaf</tissue>
    </source>
</reference>
<sequence>MKGMKGKFLKKLKSVKSIGYLKQDLILQATTPDGFVHNLLSKSKNFKIPTQFIESRKKGDGKDSEKRKQGEVREVEGVDVVELMKDFEEVEEEIMVDDDKENVAGNCEKRVVGLNVGSPLLEIGNVGFKKPDFGSGSGSCFDPHLLAVFEQAVMEVKDEENERRGRVKEDVEEIRPLKARRISDIENPLIEFEEKCPPGGENKVILYTTGLRGIRKTFEDCASIRFLLQTFRVSYFERDVSMHLEFKEELWRILGEKVVPPKLFIKGRYIGGAEMVVMLHEQGKLRRLFDGVLVDGLEGVCEVCVGVRFLICIVCNGSRRVFVRRDDKVKQCEECNENGLISCPICC</sequence>
<dbReference type="Gene3D" id="3.40.30.10">
    <property type="entry name" value="Glutaredoxin"/>
    <property type="match status" value="1"/>
</dbReference>
<dbReference type="PANTHER" id="PTHR45669:SF28">
    <property type="entry name" value="GLUTAREDOXIN DOMAIN-CONTAINING PROTEIN"/>
    <property type="match status" value="1"/>
</dbReference>
<dbReference type="AlphaFoldDB" id="A0AAD8N4S4"/>
<dbReference type="PANTHER" id="PTHR45669">
    <property type="entry name" value="GLUTAREDOXIN DOMAIN-CONTAINING CYSTEINE-RICH PROTEIN CG12206-RELATED"/>
    <property type="match status" value="1"/>
</dbReference>
<evidence type="ECO:0000313" key="2">
    <source>
        <dbReference type="EMBL" id="KAK1396604.1"/>
    </source>
</evidence>
<gene>
    <name evidence="2" type="ORF">POM88_006467</name>
</gene>
<dbReference type="Pfam" id="PF00462">
    <property type="entry name" value="Glutaredoxin"/>
    <property type="match status" value="1"/>
</dbReference>
<dbReference type="SUPFAM" id="SSF52833">
    <property type="entry name" value="Thioredoxin-like"/>
    <property type="match status" value="1"/>
</dbReference>
<name>A0AAD8N4S4_9APIA</name>
<comment type="caution">
    <text evidence="2">The sequence shown here is derived from an EMBL/GenBank/DDBJ whole genome shotgun (WGS) entry which is preliminary data.</text>
</comment>